<organism evidence="2 3">
    <name type="scientific">Tenacibaculum skagerrakense</name>
    <dbReference type="NCBI Taxonomy" id="186571"/>
    <lineage>
        <taxon>Bacteria</taxon>
        <taxon>Pseudomonadati</taxon>
        <taxon>Bacteroidota</taxon>
        <taxon>Flavobacteriia</taxon>
        <taxon>Flavobacteriales</taxon>
        <taxon>Flavobacteriaceae</taxon>
        <taxon>Tenacibaculum</taxon>
    </lineage>
</organism>
<evidence type="ECO:0000313" key="3">
    <source>
        <dbReference type="Proteomes" id="UP000294564"/>
    </source>
</evidence>
<keyword evidence="2" id="KW-0378">Hydrolase</keyword>
<evidence type="ECO:0000313" key="2">
    <source>
        <dbReference type="EMBL" id="TCP28537.1"/>
    </source>
</evidence>
<gene>
    <name evidence="2" type="ORF">EV195_101716</name>
</gene>
<evidence type="ECO:0000259" key="1">
    <source>
        <dbReference type="PROSITE" id="PS50164"/>
    </source>
</evidence>
<dbReference type="AlphaFoldDB" id="A0A4R2P1X9"/>
<dbReference type="InterPro" id="IPR000305">
    <property type="entry name" value="GIY-YIG_endonuc"/>
</dbReference>
<accession>A0A4R2P1X9</accession>
<dbReference type="OrthoDB" id="1495241at2"/>
<keyword evidence="2" id="KW-0540">Nuclease</keyword>
<dbReference type="GO" id="GO:0004519">
    <property type="term" value="F:endonuclease activity"/>
    <property type="evidence" value="ECO:0007669"/>
    <property type="project" value="UniProtKB-KW"/>
</dbReference>
<dbReference type="PROSITE" id="PS50164">
    <property type="entry name" value="GIY_YIG"/>
    <property type="match status" value="1"/>
</dbReference>
<dbReference type="SUPFAM" id="SSF82771">
    <property type="entry name" value="GIY-YIG endonuclease"/>
    <property type="match status" value="1"/>
</dbReference>
<dbReference type="Proteomes" id="UP000294564">
    <property type="component" value="Unassembled WGS sequence"/>
</dbReference>
<dbReference type="RefSeq" id="WP_132792959.1">
    <property type="nucleotide sequence ID" value="NZ_SLXM01000001.1"/>
</dbReference>
<keyword evidence="2" id="KW-0255">Endonuclease</keyword>
<dbReference type="InterPro" id="IPR035901">
    <property type="entry name" value="GIY-YIG_endonuc_sf"/>
</dbReference>
<dbReference type="Gene3D" id="3.40.1440.10">
    <property type="entry name" value="GIY-YIG endonuclease"/>
    <property type="match status" value="1"/>
</dbReference>
<name>A0A4R2P1X9_9FLAO</name>
<feature type="domain" description="GIY-YIG" evidence="1">
    <location>
        <begin position="1"/>
        <end position="76"/>
    </location>
</feature>
<protein>
    <submittedName>
        <fullName evidence="2">Putative endonuclease</fullName>
    </submittedName>
</protein>
<dbReference type="Pfam" id="PF01541">
    <property type="entry name" value="GIY-YIG"/>
    <property type="match status" value="1"/>
</dbReference>
<sequence length="92" mass="11332">MYFLYIIYSKTLNKYYVGVTHDLKSRIEKHNQHCYSKAYTKAAFDWEYKLQMEYSKDEALYLEKFIKKMKSKKFIEKVINNTRILDNIIEKR</sequence>
<comment type="caution">
    <text evidence="2">The sequence shown here is derived from an EMBL/GenBank/DDBJ whole genome shotgun (WGS) entry which is preliminary data.</text>
</comment>
<keyword evidence="3" id="KW-1185">Reference proteome</keyword>
<dbReference type="EMBL" id="SLXM01000001">
    <property type="protein sequence ID" value="TCP28537.1"/>
    <property type="molecule type" value="Genomic_DNA"/>
</dbReference>
<reference evidence="2 3" key="1">
    <citation type="submission" date="2019-03" db="EMBL/GenBank/DDBJ databases">
        <title>Genomic Encyclopedia of Type Strains, Phase IV (KMG-IV): sequencing the most valuable type-strain genomes for metagenomic binning, comparative biology and taxonomic classification.</title>
        <authorList>
            <person name="Goeker M."/>
        </authorList>
    </citation>
    <scope>NUCLEOTIDE SEQUENCE [LARGE SCALE GENOMIC DNA]</scope>
    <source>
        <strain evidence="2 3">DSM 14836</strain>
    </source>
</reference>
<proteinExistence type="predicted"/>